<keyword evidence="2" id="KW-0949">S-adenosyl-L-methionine</keyword>
<gene>
    <name evidence="7" type="ORF">GF339_23445</name>
</gene>
<dbReference type="InterPro" id="IPR058240">
    <property type="entry name" value="rSAM_sf"/>
</dbReference>
<dbReference type="GO" id="GO:0005829">
    <property type="term" value="C:cytosol"/>
    <property type="evidence" value="ECO:0007669"/>
    <property type="project" value="TreeGrafter"/>
</dbReference>
<dbReference type="InterPro" id="IPR007197">
    <property type="entry name" value="rSAM"/>
</dbReference>
<keyword evidence="5" id="KW-0411">Iron-sulfur</keyword>
<sequence length="227" mass="26443">RTAQICDLIIERQLDIHWYCEVRVDLMTRALTEKMAKAGMFYAGFGIESGNQRIAQDIVKKKATLDQAYQFIEWAHEFGVIPNPFFIFSHPTETWQEAQETMAVIEKVKDRCDISVALTHIYPGTELEKRAYKEGKLPPDFTWTNERDTRVVVLPAAQGHAPLYVDKLSWWQISDLMFRFAGAKKNFSLLRKVPTVLRNIYSVGDVKRYAILFLVFLKHKLKKMLKR</sequence>
<accession>A0A9D5K0C4</accession>
<dbReference type="GO" id="GO:0051536">
    <property type="term" value="F:iron-sulfur cluster binding"/>
    <property type="evidence" value="ECO:0007669"/>
    <property type="project" value="UniProtKB-KW"/>
</dbReference>
<evidence type="ECO:0000256" key="3">
    <source>
        <dbReference type="ARBA" id="ARBA00022723"/>
    </source>
</evidence>
<dbReference type="AlphaFoldDB" id="A0A9D5K0C4"/>
<dbReference type="PANTHER" id="PTHR43409:SF16">
    <property type="entry name" value="SLR0320 PROTEIN"/>
    <property type="match status" value="1"/>
</dbReference>
<dbReference type="InterPro" id="IPR051198">
    <property type="entry name" value="BchE-like"/>
</dbReference>
<dbReference type="EMBL" id="WJJP01000758">
    <property type="protein sequence ID" value="MBD3327559.1"/>
    <property type="molecule type" value="Genomic_DNA"/>
</dbReference>
<proteinExistence type="predicted"/>
<evidence type="ECO:0000256" key="5">
    <source>
        <dbReference type="ARBA" id="ARBA00023014"/>
    </source>
</evidence>
<reference evidence="7" key="1">
    <citation type="submission" date="2019-11" db="EMBL/GenBank/DDBJ databases">
        <title>Microbial mats filling the niche in hypersaline microbial mats.</title>
        <authorList>
            <person name="Wong H.L."/>
            <person name="Macleod F.I."/>
            <person name="White R.A. III"/>
            <person name="Burns B.P."/>
        </authorList>
    </citation>
    <scope>NUCLEOTIDE SEQUENCE</scope>
    <source>
        <strain evidence="7">Rbin_158</strain>
    </source>
</reference>
<dbReference type="SMART" id="SM00729">
    <property type="entry name" value="Elp3"/>
    <property type="match status" value="1"/>
</dbReference>
<evidence type="ECO:0000313" key="7">
    <source>
        <dbReference type="EMBL" id="MBD3327559.1"/>
    </source>
</evidence>
<evidence type="ECO:0000259" key="6">
    <source>
        <dbReference type="SMART" id="SM00729"/>
    </source>
</evidence>
<keyword evidence="3" id="KW-0479">Metal-binding</keyword>
<dbReference type="PANTHER" id="PTHR43409">
    <property type="entry name" value="ANAEROBIC MAGNESIUM-PROTOPORPHYRIN IX MONOMETHYL ESTER CYCLASE-RELATED"/>
    <property type="match status" value="1"/>
</dbReference>
<dbReference type="SUPFAM" id="SSF102114">
    <property type="entry name" value="Radical SAM enzymes"/>
    <property type="match status" value="1"/>
</dbReference>
<feature type="domain" description="Elp3/MiaA/NifB-like radical SAM core" evidence="6">
    <location>
        <begin position="1"/>
        <end position="151"/>
    </location>
</feature>
<evidence type="ECO:0000256" key="2">
    <source>
        <dbReference type="ARBA" id="ARBA00022691"/>
    </source>
</evidence>
<dbReference type="Pfam" id="PF04055">
    <property type="entry name" value="Radical_SAM"/>
    <property type="match status" value="1"/>
</dbReference>
<comment type="cofactor">
    <cofactor evidence="1">
        <name>[4Fe-4S] cluster</name>
        <dbReference type="ChEBI" id="CHEBI:49883"/>
    </cofactor>
</comment>
<evidence type="ECO:0000313" key="8">
    <source>
        <dbReference type="Proteomes" id="UP000649604"/>
    </source>
</evidence>
<name>A0A9D5K0C4_9BACT</name>
<comment type="caution">
    <text evidence="7">The sequence shown here is derived from an EMBL/GenBank/DDBJ whole genome shotgun (WGS) entry which is preliminary data.</text>
</comment>
<organism evidence="7 8">
    <name type="scientific">candidate division KSB3 bacterium</name>
    <dbReference type="NCBI Taxonomy" id="2044937"/>
    <lineage>
        <taxon>Bacteria</taxon>
        <taxon>candidate division KSB3</taxon>
    </lineage>
</organism>
<evidence type="ECO:0000256" key="1">
    <source>
        <dbReference type="ARBA" id="ARBA00001966"/>
    </source>
</evidence>
<dbReference type="Gene3D" id="3.30.750.200">
    <property type="match status" value="1"/>
</dbReference>
<keyword evidence="4" id="KW-0408">Iron</keyword>
<dbReference type="Proteomes" id="UP000649604">
    <property type="component" value="Unassembled WGS sequence"/>
</dbReference>
<feature type="non-terminal residue" evidence="7">
    <location>
        <position position="1"/>
    </location>
</feature>
<protein>
    <submittedName>
        <fullName evidence="7">Radical SAM protein</fullName>
    </submittedName>
</protein>
<evidence type="ECO:0000256" key="4">
    <source>
        <dbReference type="ARBA" id="ARBA00023004"/>
    </source>
</evidence>
<dbReference type="GO" id="GO:0046872">
    <property type="term" value="F:metal ion binding"/>
    <property type="evidence" value="ECO:0007669"/>
    <property type="project" value="UniProtKB-KW"/>
</dbReference>
<dbReference type="InterPro" id="IPR006638">
    <property type="entry name" value="Elp3/MiaA/NifB-like_rSAM"/>
</dbReference>
<dbReference type="GO" id="GO:0003824">
    <property type="term" value="F:catalytic activity"/>
    <property type="evidence" value="ECO:0007669"/>
    <property type="project" value="InterPro"/>
</dbReference>